<sequence>MSTVASGTLGTTIKVPSLRHDFSTATWKAIGRIFVKGFQDCQYMPIKLAPPFVEGMLFGAAHGNLQTSFLQRASRQEQDLLREAWADCSSVDADELLDVLNSYECRKRVTAASLPDILDEISHKELVEKPMFVIDCWREIIELLGTRQHVQ</sequence>
<gene>
    <name evidence="1" type="ORF">KUCAC02_018837</name>
</gene>
<proteinExistence type="predicted"/>
<accession>A0ACB9WB85</accession>
<evidence type="ECO:0000313" key="2">
    <source>
        <dbReference type="Proteomes" id="UP001057452"/>
    </source>
</evidence>
<evidence type="ECO:0000313" key="1">
    <source>
        <dbReference type="EMBL" id="KAI4809987.1"/>
    </source>
</evidence>
<dbReference type="EMBL" id="CM043801">
    <property type="protein sequence ID" value="KAI4809987.1"/>
    <property type="molecule type" value="Genomic_DNA"/>
</dbReference>
<organism evidence="1 2">
    <name type="scientific">Chaenocephalus aceratus</name>
    <name type="common">Blackfin icefish</name>
    <name type="synonym">Chaenichthys aceratus</name>
    <dbReference type="NCBI Taxonomy" id="36190"/>
    <lineage>
        <taxon>Eukaryota</taxon>
        <taxon>Metazoa</taxon>
        <taxon>Chordata</taxon>
        <taxon>Craniata</taxon>
        <taxon>Vertebrata</taxon>
        <taxon>Euteleostomi</taxon>
        <taxon>Actinopterygii</taxon>
        <taxon>Neopterygii</taxon>
        <taxon>Teleostei</taxon>
        <taxon>Neoteleostei</taxon>
        <taxon>Acanthomorphata</taxon>
        <taxon>Eupercaria</taxon>
        <taxon>Perciformes</taxon>
        <taxon>Notothenioidei</taxon>
        <taxon>Channichthyidae</taxon>
        <taxon>Chaenocephalus</taxon>
    </lineage>
</organism>
<comment type="caution">
    <text evidence="1">The sequence shown here is derived from an EMBL/GenBank/DDBJ whole genome shotgun (WGS) entry which is preliminary data.</text>
</comment>
<reference evidence="1" key="1">
    <citation type="submission" date="2022-05" db="EMBL/GenBank/DDBJ databases">
        <title>Chromosome-level genome of Chaenocephalus aceratus.</title>
        <authorList>
            <person name="Park H."/>
        </authorList>
    </citation>
    <scope>NUCLEOTIDE SEQUENCE</scope>
    <source>
        <strain evidence="1">KU_202001</strain>
    </source>
</reference>
<keyword evidence="2" id="KW-1185">Reference proteome</keyword>
<name>A0ACB9WB85_CHAAC</name>
<protein>
    <submittedName>
        <fullName evidence="1">Uncharacterized protein</fullName>
    </submittedName>
</protein>
<dbReference type="Proteomes" id="UP001057452">
    <property type="component" value="Chromosome 17"/>
</dbReference>